<organism evidence="2 3">
    <name type="scientific">Metallococcus carri</name>
    <dbReference type="NCBI Taxonomy" id="1656884"/>
    <lineage>
        <taxon>Bacteria</taxon>
        <taxon>Bacillati</taxon>
        <taxon>Actinomycetota</taxon>
        <taxon>Actinomycetes</taxon>
        <taxon>Micrococcales</taxon>
        <taxon>Dermacoccaceae</taxon>
        <taxon>Metallococcus</taxon>
    </lineage>
</organism>
<keyword evidence="3" id="KW-1185">Reference proteome</keyword>
<gene>
    <name evidence="2" type="ORF">G9U51_09945</name>
</gene>
<dbReference type="AlphaFoldDB" id="A0A967B5Q7"/>
<accession>A0A967B5Q7</accession>
<feature type="region of interest" description="Disordered" evidence="1">
    <location>
        <begin position="1"/>
        <end position="23"/>
    </location>
</feature>
<sequence>MSIFRRKRTALPEPDPEGPRDEHLPMLSVDEAAAVARLVRERLAMRGREGVVGAGALRLDDGTVLGLHNLATALVGRPYAEWPAAVDRHLRVLMDSFDRSVTTAADPRSVYVRLRATSDLPAPVTYDPAEPLPGIVAILAVDEPHVVRELLSGDLTEVGGDRDTAYRNAWANLAALPVPAHDTITPDTDAPNSMIHVFTAEDFFGASRLVVLPSLLERAMGAAIPPHGVLVAVPNRHLLLVHFPQDESVLLAAHAMIAISRTESSGRPGPISSELFHVTPDLVGTRLSSTTDDGVSFEVTGPVEDMFRSLGLLDDQ</sequence>
<evidence type="ECO:0000256" key="1">
    <source>
        <dbReference type="SAM" id="MobiDB-lite"/>
    </source>
</evidence>
<reference evidence="2" key="1">
    <citation type="submission" date="2020-03" db="EMBL/GenBank/DDBJ databases">
        <title>Draft sequencing of Calidifontibacter sp. DB0510.</title>
        <authorList>
            <person name="Kim D.-U."/>
        </authorList>
    </citation>
    <scope>NUCLEOTIDE SEQUENCE</scope>
    <source>
        <strain evidence="2">DB0510</strain>
    </source>
</reference>
<evidence type="ECO:0000313" key="2">
    <source>
        <dbReference type="EMBL" id="NHN56097.1"/>
    </source>
</evidence>
<dbReference type="EMBL" id="JAAOIV010000006">
    <property type="protein sequence ID" value="NHN56097.1"/>
    <property type="molecule type" value="Genomic_DNA"/>
</dbReference>
<dbReference type="RefSeq" id="WP_166196525.1">
    <property type="nucleotide sequence ID" value="NZ_JAAOIV010000006.1"/>
</dbReference>
<proteinExistence type="predicted"/>
<dbReference type="Proteomes" id="UP000744769">
    <property type="component" value="Unassembled WGS sequence"/>
</dbReference>
<evidence type="ECO:0000313" key="3">
    <source>
        <dbReference type="Proteomes" id="UP000744769"/>
    </source>
</evidence>
<name>A0A967B5Q7_9MICO</name>
<protein>
    <submittedName>
        <fullName evidence="2">Uncharacterized protein</fullName>
    </submittedName>
</protein>
<comment type="caution">
    <text evidence="2">The sequence shown here is derived from an EMBL/GenBank/DDBJ whole genome shotgun (WGS) entry which is preliminary data.</text>
</comment>